<dbReference type="AlphaFoldDB" id="A0A6A5ZQD4"/>
<feature type="compositionally biased region" description="Polar residues" evidence="1">
    <location>
        <begin position="1"/>
        <end position="15"/>
    </location>
</feature>
<keyword evidence="3" id="KW-1185">Reference proteome</keyword>
<gene>
    <name evidence="2" type="ORF">BDV96DRAFT_203476</name>
</gene>
<sequence length="159" mass="18176">MLAIQSSTKSSQKCTPNLLPARLNHNGPVNDTERYWKPERTENEKNHAYFRGRHLHGTSLALPANYTGAVLQITDKDVPTTNSNRMETEDNEEEDDEESQKVEVKLIEQVGEFDEFMIWGHGGSIDASEDTYARAIKEWIGFSEAMHIEPQDKKRGRKD</sequence>
<dbReference type="CDD" id="cd09271">
    <property type="entry name" value="RNase_H2-C"/>
    <property type="match status" value="1"/>
</dbReference>
<dbReference type="GO" id="GO:0032299">
    <property type="term" value="C:ribonuclease H2 complex"/>
    <property type="evidence" value="ECO:0007669"/>
    <property type="project" value="InterPro"/>
</dbReference>
<reference evidence="2" key="1">
    <citation type="journal article" date="2020" name="Stud. Mycol.">
        <title>101 Dothideomycetes genomes: a test case for predicting lifestyles and emergence of pathogens.</title>
        <authorList>
            <person name="Haridas S."/>
            <person name="Albert R."/>
            <person name="Binder M."/>
            <person name="Bloem J."/>
            <person name="Labutti K."/>
            <person name="Salamov A."/>
            <person name="Andreopoulos B."/>
            <person name="Baker S."/>
            <person name="Barry K."/>
            <person name="Bills G."/>
            <person name="Bluhm B."/>
            <person name="Cannon C."/>
            <person name="Castanera R."/>
            <person name="Culley D."/>
            <person name="Daum C."/>
            <person name="Ezra D."/>
            <person name="Gonzalez J."/>
            <person name="Henrissat B."/>
            <person name="Kuo A."/>
            <person name="Liang C."/>
            <person name="Lipzen A."/>
            <person name="Lutzoni F."/>
            <person name="Magnuson J."/>
            <person name="Mondo S."/>
            <person name="Nolan M."/>
            <person name="Ohm R."/>
            <person name="Pangilinan J."/>
            <person name="Park H.-J."/>
            <person name="Ramirez L."/>
            <person name="Alfaro M."/>
            <person name="Sun H."/>
            <person name="Tritt A."/>
            <person name="Yoshinaga Y."/>
            <person name="Zwiers L.-H."/>
            <person name="Turgeon B."/>
            <person name="Goodwin S."/>
            <person name="Spatafora J."/>
            <person name="Crous P."/>
            <person name="Grigoriev I."/>
        </authorList>
    </citation>
    <scope>NUCLEOTIDE SEQUENCE</scope>
    <source>
        <strain evidence="2">CBS 627.86</strain>
    </source>
</reference>
<proteinExistence type="predicted"/>
<dbReference type="PANTHER" id="PTHR47204:SF1">
    <property type="entry name" value="RIBONUCLEASE H2 SUBUNIT C"/>
    <property type="match status" value="1"/>
</dbReference>
<dbReference type="EMBL" id="ML977312">
    <property type="protein sequence ID" value="KAF2121087.1"/>
    <property type="molecule type" value="Genomic_DNA"/>
</dbReference>
<feature type="region of interest" description="Disordered" evidence="1">
    <location>
        <begin position="1"/>
        <end position="33"/>
    </location>
</feature>
<organism evidence="2 3">
    <name type="scientific">Lophiotrema nucula</name>
    <dbReference type="NCBI Taxonomy" id="690887"/>
    <lineage>
        <taxon>Eukaryota</taxon>
        <taxon>Fungi</taxon>
        <taxon>Dikarya</taxon>
        <taxon>Ascomycota</taxon>
        <taxon>Pezizomycotina</taxon>
        <taxon>Dothideomycetes</taxon>
        <taxon>Pleosporomycetidae</taxon>
        <taxon>Pleosporales</taxon>
        <taxon>Lophiotremataceae</taxon>
        <taxon>Lophiotrema</taxon>
    </lineage>
</organism>
<evidence type="ECO:0000313" key="3">
    <source>
        <dbReference type="Proteomes" id="UP000799770"/>
    </source>
</evidence>
<dbReference type="Gene3D" id="2.40.128.680">
    <property type="match status" value="1"/>
</dbReference>
<evidence type="ECO:0000256" key="1">
    <source>
        <dbReference type="SAM" id="MobiDB-lite"/>
    </source>
</evidence>
<dbReference type="Pfam" id="PF08615">
    <property type="entry name" value="RNase_H2_suC"/>
    <property type="match status" value="1"/>
</dbReference>
<dbReference type="PANTHER" id="PTHR47204">
    <property type="entry name" value="OS02G0168900 PROTEIN"/>
    <property type="match status" value="1"/>
</dbReference>
<dbReference type="OrthoDB" id="6222486at2759"/>
<protein>
    <submittedName>
        <fullName evidence="2">Ribonuclease H2, subunit C</fullName>
    </submittedName>
</protein>
<name>A0A6A5ZQD4_9PLEO</name>
<evidence type="ECO:0000313" key="2">
    <source>
        <dbReference type="EMBL" id="KAF2121087.1"/>
    </source>
</evidence>
<dbReference type="InterPro" id="IPR013924">
    <property type="entry name" value="RNase_H2_suC"/>
</dbReference>
<dbReference type="GO" id="GO:0006401">
    <property type="term" value="P:RNA catabolic process"/>
    <property type="evidence" value="ECO:0007669"/>
    <property type="project" value="InterPro"/>
</dbReference>
<dbReference type="Proteomes" id="UP000799770">
    <property type="component" value="Unassembled WGS sequence"/>
</dbReference>
<feature type="region of interest" description="Disordered" evidence="1">
    <location>
        <begin position="73"/>
        <end position="101"/>
    </location>
</feature>
<feature type="compositionally biased region" description="Acidic residues" evidence="1">
    <location>
        <begin position="89"/>
        <end position="98"/>
    </location>
</feature>
<accession>A0A6A5ZQD4</accession>